<evidence type="ECO:0000256" key="1">
    <source>
        <dbReference type="ARBA" id="ARBA00004777"/>
    </source>
</evidence>
<keyword evidence="7 12" id="KW-0521">NADP</keyword>
<keyword evidence="11 12" id="KW-0511">Multifunctional enzyme</keyword>
<keyword evidence="16" id="KW-1185">Reference proteome</keyword>
<sequence length="286" mass="31582">MKAEILDGKNLALKIKEELKREVQDLKNQGINPCLAVVLVGENKSSQKYVSFKEKTCKELDIKSLVFRLPENTEETSLIKLIDELNENSQVNGILIQLPLPKHLNQNKVLERISPFKDVDGFTPFCLGRLLIDSPLFIPCTPKGVIRILDEYKINLEGKQAVVIGRSIIVGKPLSLLLLKRNATVTMCHSKTMNLQDITKKADILCVAIGREKFITSNMIKKGAVVIDIGINVTASGKVVGDVNFDDVKEKASYITPVPGGVGPMTIAMLMENTIHAAKLQQRVAI</sequence>
<dbReference type="InterPro" id="IPR020631">
    <property type="entry name" value="THF_DH/CycHdrlase_NAD-bd_dom"/>
</dbReference>
<dbReference type="GO" id="GO:0000105">
    <property type="term" value="P:L-histidine biosynthetic process"/>
    <property type="evidence" value="ECO:0007669"/>
    <property type="project" value="UniProtKB-KW"/>
</dbReference>
<dbReference type="SUPFAM" id="SSF53223">
    <property type="entry name" value="Aminoacid dehydrogenase-like, N-terminal domain"/>
    <property type="match status" value="1"/>
</dbReference>
<feature type="domain" description="Tetrahydrofolate dehydrogenase/cyclohydrolase NAD(P)-binding" evidence="14">
    <location>
        <begin position="139"/>
        <end position="281"/>
    </location>
</feature>
<evidence type="ECO:0000256" key="5">
    <source>
        <dbReference type="ARBA" id="ARBA00022755"/>
    </source>
</evidence>
<dbReference type="Gene3D" id="3.40.50.10860">
    <property type="entry name" value="Leucine Dehydrogenase, chain A, domain 1"/>
    <property type="match status" value="1"/>
</dbReference>
<keyword evidence="10 12" id="KW-0486">Methionine biosynthesis</keyword>
<dbReference type="PANTHER" id="PTHR48099:SF5">
    <property type="entry name" value="C-1-TETRAHYDROFOLATE SYNTHASE, CYTOPLASMIC"/>
    <property type="match status" value="1"/>
</dbReference>
<evidence type="ECO:0000313" key="16">
    <source>
        <dbReference type="Proteomes" id="UP001144297"/>
    </source>
</evidence>
<feature type="binding site" evidence="12">
    <location>
        <position position="231"/>
    </location>
    <ligand>
        <name>NADP(+)</name>
        <dbReference type="ChEBI" id="CHEBI:58349"/>
    </ligand>
</feature>
<dbReference type="InterPro" id="IPR000672">
    <property type="entry name" value="THF_DH/CycHdrlase"/>
</dbReference>
<dbReference type="Proteomes" id="UP001144297">
    <property type="component" value="Unassembled WGS sequence"/>
</dbReference>
<evidence type="ECO:0000256" key="4">
    <source>
        <dbReference type="ARBA" id="ARBA00022605"/>
    </source>
</evidence>
<keyword evidence="3 12" id="KW-0554">One-carbon metabolism</keyword>
<keyword evidence="8 12" id="KW-0560">Oxidoreductase</keyword>
<evidence type="ECO:0000256" key="2">
    <source>
        <dbReference type="ARBA" id="ARBA00011738"/>
    </source>
</evidence>
<comment type="caution">
    <text evidence="12">Lacks conserved residue(s) required for the propagation of feature annotation.</text>
</comment>
<feature type="binding site" evidence="12">
    <location>
        <begin position="165"/>
        <end position="167"/>
    </location>
    <ligand>
        <name>NADP(+)</name>
        <dbReference type="ChEBI" id="CHEBI:58349"/>
    </ligand>
</feature>
<dbReference type="InterPro" id="IPR036291">
    <property type="entry name" value="NAD(P)-bd_dom_sf"/>
</dbReference>
<dbReference type="PANTHER" id="PTHR48099">
    <property type="entry name" value="C-1-TETRAHYDROFOLATE SYNTHASE, CYTOPLASMIC-RELATED"/>
    <property type="match status" value="1"/>
</dbReference>
<comment type="subunit">
    <text evidence="2 12">Homodimer.</text>
</comment>
<dbReference type="NCBIfam" id="NF010783">
    <property type="entry name" value="PRK14186.1"/>
    <property type="match status" value="1"/>
</dbReference>
<dbReference type="GO" id="GO:0009086">
    <property type="term" value="P:methionine biosynthetic process"/>
    <property type="evidence" value="ECO:0007669"/>
    <property type="project" value="UniProtKB-KW"/>
</dbReference>
<dbReference type="GO" id="GO:0005829">
    <property type="term" value="C:cytosol"/>
    <property type="evidence" value="ECO:0007669"/>
    <property type="project" value="TreeGrafter"/>
</dbReference>
<comment type="function">
    <text evidence="12">Catalyzes the oxidation of 5,10-methylenetetrahydrofolate to 5,10-methenyltetrahydrofolate and then the hydrolysis of 5,10-methenyltetrahydrofolate to 10-formyltetrahydrofolate.</text>
</comment>
<evidence type="ECO:0000313" key="15">
    <source>
        <dbReference type="EMBL" id="GLI53931.1"/>
    </source>
</evidence>
<proteinExistence type="inferred from homology"/>
<comment type="pathway">
    <text evidence="1 12">One-carbon metabolism; tetrahydrofolate interconversion.</text>
</comment>
<evidence type="ECO:0000256" key="8">
    <source>
        <dbReference type="ARBA" id="ARBA00023002"/>
    </source>
</evidence>
<dbReference type="EC" id="3.5.4.9" evidence="12"/>
<dbReference type="InterPro" id="IPR020630">
    <property type="entry name" value="THF_DH/CycHdrlase_cat_dom"/>
</dbReference>
<evidence type="ECO:0000256" key="3">
    <source>
        <dbReference type="ARBA" id="ARBA00022563"/>
    </source>
</evidence>
<reference evidence="15" key="1">
    <citation type="submission" date="2022-12" db="EMBL/GenBank/DDBJ databases">
        <title>Reference genome sequencing for broad-spectrum identification of bacterial and archaeal isolates by mass spectrometry.</title>
        <authorList>
            <person name="Sekiguchi Y."/>
            <person name="Tourlousse D.M."/>
        </authorList>
    </citation>
    <scope>NUCLEOTIDE SEQUENCE</scope>
    <source>
        <strain evidence="15">TSL-P1</strain>
    </source>
</reference>
<evidence type="ECO:0000256" key="7">
    <source>
        <dbReference type="ARBA" id="ARBA00022857"/>
    </source>
</evidence>
<dbReference type="Pfam" id="PF02882">
    <property type="entry name" value="THF_DHG_CYH_C"/>
    <property type="match status" value="1"/>
</dbReference>
<dbReference type="Gene3D" id="3.40.50.720">
    <property type="entry name" value="NAD(P)-binding Rossmann-like Domain"/>
    <property type="match status" value="1"/>
</dbReference>
<dbReference type="PRINTS" id="PR00085">
    <property type="entry name" value="THFDHDRGNASE"/>
</dbReference>
<dbReference type="CDD" id="cd01080">
    <property type="entry name" value="NAD_bind_m-THF_DH_Cyclohyd"/>
    <property type="match status" value="1"/>
</dbReference>
<gene>
    <name evidence="12 15" type="primary">folD</name>
    <name evidence="15" type="ORF">TISLANDTSLP1_16240</name>
</gene>
<dbReference type="NCBIfam" id="NF008058">
    <property type="entry name" value="PRK10792.1"/>
    <property type="match status" value="1"/>
</dbReference>
<dbReference type="HAMAP" id="MF_01576">
    <property type="entry name" value="THF_DHG_CYH"/>
    <property type="match status" value="1"/>
</dbReference>
<dbReference type="PROSITE" id="PS00767">
    <property type="entry name" value="THF_DHG_CYH_2"/>
    <property type="match status" value="1"/>
</dbReference>
<evidence type="ECO:0000256" key="12">
    <source>
        <dbReference type="HAMAP-Rule" id="MF_01576"/>
    </source>
</evidence>
<comment type="catalytic activity">
    <reaction evidence="12">
        <text>(6R)-5,10-methenyltetrahydrofolate + H2O = (6R)-10-formyltetrahydrofolate + H(+)</text>
        <dbReference type="Rhea" id="RHEA:23700"/>
        <dbReference type="ChEBI" id="CHEBI:15377"/>
        <dbReference type="ChEBI" id="CHEBI:15378"/>
        <dbReference type="ChEBI" id="CHEBI:57455"/>
        <dbReference type="ChEBI" id="CHEBI:195366"/>
        <dbReference type="EC" id="3.5.4.9"/>
    </reaction>
</comment>
<dbReference type="FunFam" id="3.40.50.10860:FF:000005">
    <property type="entry name" value="C-1-tetrahydrofolate synthase, cytoplasmic, putative"/>
    <property type="match status" value="1"/>
</dbReference>
<keyword evidence="4 12" id="KW-0028">Amino-acid biosynthesis</keyword>
<feature type="domain" description="Tetrahydrofolate dehydrogenase/cyclohydrolase catalytic" evidence="13">
    <location>
        <begin position="6"/>
        <end position="120"/>
    </location>
</feature>
<keyword evidence="9 12" id="KW-0368">Histidine biosynthesis</keyword>
<dbReference type="SUPFAM" id="SSF51735">
    <property type="entry name" value="NAD(P)-binding Rossmann-fold domains"/>
    <property type="match status" value="1"/>
</dbReference>
<evidence type="ECO:0000256" key="9">
    <source>
        <dbReference type="ARBA" id="ARBA00023102"/>
    </source>
</evidence>
<dbReference type="GO" id="GO:0004477">
    <property type="term" value="F:methenyltetrahydrofolate cyclohydrolase activity"/>
    <property type="evidence" value="ECO:0007669"/>
    <property type="project" value="UniProtKB-UniRule"/>
</dbReference>
<evidence type="ECO:0000256" key="6">
    <source>
        <dbReference type="ARBA" id="ARBA00022801"/>
    </source>
</evidence>
<comment type="catalytic activity">
    <reaction evidence="12">
        <text>(6R)-5,10-methylene-5,6,7,8-tetrahydrofolate + NADP(+) = (6R)-5,10-methenyltetrahydrofolate + NADPH</text>
        <dbReference type="Rhea" id="RHEA:22812"/>
        <dbReference type="ChEBI" id="CHEBI:15636"/>
        <dbReference type="ChEBI" id="CHEBI:57455"/>
        <dbReference type="ChEBI" id="CHEBI:57783"/>
        <dbReference type="ChEBI" id="CHEBI:58349"/>
        <dbReference type="EC" id="1.5.1.5"/>
    </reaction>
</comment>
<evidence type="ECO:0000256" key="10">
    <source>
        <dbReference type="ARBA" id="ARBA00023167"/>
    </source>
</evidence>
<evidence type="ECO:0000256" key="11">
    <source>
        <dbReference type="ARBA" id="ARBA00023268"/>
    </source>
</evidence>
<protein>
    <recommendedName>
        <fullName evidence="12">Bifunctional protein FolD</fullName>
    </recommendedName>
    <domain>
        <recommendedName>
            <fullName evidence="12">Methylenetetrahydrofolate dehydrogenase</fullName>
            <ecNumber evidence="12">1.5.1.5</ecNumber>
        </recommendedName>
    </domain>
    <domain>
        <recommendedName>
            <fullName evidence="12">Methenyltetrahydrofolate cyclohydrolase</fullName>
            <ecNumber evidence="12">3.5.4.9</ecNumber>
        </recommendedName>
    </domain>
</protein>
<evidence type="ECO:0000259" key="14">
    <source>
        <dbReference type="Pfam" id="PF02882"/>
    </source>
</evidence>
<dbReference type="PROSITE" id="PS00766">
    <property type="entry name" value="THF_DHG_CYH_1"/>
    <property type="match status" value="1"/>
</dbReference>
<dbReference type="EC" id="1.5.1.5" evidence="12"/>
<comment type="caution">
    <text evidence="15">The sequence shown here is derived from an EMBL/GenBank/DDBJ whole genome shotgun (WGS) entry which is preliminary data.</text>
</comment>
<dbReference type="EMBL" id="BSDX01000001">
    <property type="protein sequence ID" value="GLI53931.1"/>
    <property type="molecule type" value="Genomic_DNA"/>
</dbReference>
<dbReference type="InterPro" id="IPR020867">
    <property type="entry name" value="THF_DH/CycHdrlase_CS"/>
</dbReference>
<dbReference type="GO" id="GO:0035999">
    <property type="term" value="P:tetrahydrofolate interconversion"/>
    <property type="evidence" value="ECO:0007669"/>
    <property type="project" value="UniProtKB-UniRule"/>
</dbReference>
<dbReference type="AlphaFoldDB" id="A0A9W6GHL5"/>
<keyword evidence="6 12" id="KW-0378">Hydrolase</keyword>
<dbReference type="GO" id="GO:0006164">
    <property type="term" value="P:purine nucleotide biosynthetic process"/>
    <property type="evidence" value="ECO:0007669"/>
    <property type="project" value="UniProtKB-KW"/>
</dbReference>
<dbReference type="Pfam" id="PF00763">
    <property type="entry name" value="THF_DHG_CYH"/>
    <property type="match status" value="1"/>
</dbReference>
<dbReference type="GO" id="GO:0004488">
    <property type="term" value="F:methylenetetrahydrofolate dehydrogenase (NADP+) activity"/>
    <property type="evidence" value="ECO:0007669"/>
    <property type="project" value="UniProtKB-UniRule"/>
</dbReference>
<keyword evidence="5 12" id="KW-0658">Purine biosynthesis</keyword>
<evidence type="ECO:0000259" key="13">
    <source>
        <dbReference type="Pfam" id="PF00763"/>
    </source>
</evidence>
<dbReference type="InterPro" id="IPR046346">
    <property type="entry name" value="Aminoacid_DH-like_N_sf"/>
</dbReference>
<comment type="similarity">
    <text evidence="12">Belongs to the tetrahydrofolate dehydrogenase/cyclohydrolase family.</text>
</comment>
<accession>A0A9W6GHL5</accession>
<organism evidence="15 16">
    <name type="scientific">Thermodesulfovibrio yellowstonii</name>
    <dbReference type="NCBI Taxonomy" id="28262"/>
    <lineage>
        <taxon>Bacteria</taxon>
        <taxon>Pseudomonadati</taxon>
        <taxon>Nitrospirota</taxon>
        <taxon>Thermodesulfovibrionia</taxon>
        <taxon>Thermodesulfovibrionales</taxon>
        <taxon>Thermodesulfovibrionaceae</taxon>
        <taxon>Thermodesulfovibrio</taxon>
    </lineage>
</organism>
<name>A0A9W6GHL5_9BACT</name>
<dbReference type="FunFam" id="3.40.50.720:FF:000094">
    <property type="entry name" value="Bifunctional protein FolD"/>
    <property type="match status" value="1"/>
</dbReference>